<dbReference type="AlphaFoldDB" id="A0A395HNC0"/>
<sequence>MCFYSFWMDRSDPNSRSSQHPHSTGVRNLDQEQQPNNQTALQPRYASKHSYDKLTNDWRPASKPKEQRFDNMRRRSSLPHMEMITGTVHTIAGKKGALSRLLVLTFGNSALITATITSFQGISPGSNLGSCVRSQTAGSSRYSAFRQLHFLSA</sequence>
<reference evidence="2 3" key="1">
    <citation type="submission" date="2018-02" db="EMBL/GenBank/DDBJ databases">
        <title>The genomes of Aspergillus section Nigri reveals drivers in fungal speciation.</title>
        <authorList>
            <consortium name="DOE Joint Genome Institute"/>
            <person name="Vesth T.C."/>
            <person name="Nybo J."/>
            <person name="Theobald S."/>
            <person name="Brandl J."/>
            <person name="Frisvad J.C."/>
            <person name="Nielsen K.F."/>
            <person name="Lyhne E.K."/>
            <person name="Kogle M.E."/>
            <person name="Kuo A."/>
            <person name="Riley R."/>
            <person name="Clum A."/>
            <person name="Nolan M."/>
            <person name="Lipzen A."/>
            <person name="Salamov A."/>
            <person name="Henrissat B."/>
            <person name="Wiebenga A."/>
            <person name="De vries R.P."/>
            <person name="Grigoriev I.V."/>
            <person name="Mortensen U.H."/>
            <person name="Andersen M.R."/>
            <person name="Baker S.E."/>
        </authorList>
    </citation>
    <scope>NUCLEOTIDE SEQUENCE [LARGE SCALE GENOMIC DNA]</scope>
    <source>
        <strain evidence="2 3">CBS 101889</strain>
    </source>
</reference>
<dbReference type="GeneID" id="37194787"/>
<dbReference type="VEuPathDB" id="FungiDB:BO97DRAFT_195472"/>
<name>A0A395HNC0_ASPHC</name>
<dbReference type="EMBL" id="KZ824310">
    <property type="protein sequence ID" value="RAL08775.1"/>
    <property type="molecule type" value="Genomic_DNA"/>
</dbReference>
<feature type="compositionally biased region" description="Polar residues" evidence="1">
    <location>
        <begin position="14"/>
        <end position="41"/>
    </location>
</feature>
<evidence type="ECO:0000313" key="3">
    <source>
        <dbReference type="Proteomes" id="UP000248961"/>
    </source>
</evidence>
<protein>
    <submittedName>
        <fullName evidence="2">Uncharacterized protein</fullName>
    </submittedName>
</protein>
<dbReference type="Proteomes" id="UP000248961">
    <property type="component" value="Unassembled WGS sequence"/>
</dbReference>
<keyword evidence="3" id="KW-1185">Reference proteome</keyword>
<gene>
    <name evidence="2" type="ORF">BO97DRAFT_195472</name>
</gene>
<organism evidence="2 3">
    <name type="scientific">Aspergillus homomorphus (strain CBS 101889)</name>
    <dbReference type="NCBI Taxonomy" id="1450537"/>
    <lineage>
        <taxon>Eukaryota</taxon>
        <taxon>Fungi</taxon>
        <taxon>Dikarya</taxon>
        <taxon>Ascomycota</taxon>
        <taxon>Pezizomycotina</taxon>
        <taxon>Eurotiomycetes</taxon>
        <taxon>Eurotiomycetidae</taxon>
        <taxon>Eurotiales</taxon>
        <taxon>Aspergillaceae</taxon>
        <taxon>Aspergillus</taxon>
        <taxon>Aspergillus subgen. Circumdati</taxon>
    </lineage>
</organism>
<dbReference type="RefSeq" id="XP_025547929.1">
    <property type="nucleotide sequence ID" value="XM_025690498.1"/>
</dbReference>
<accession>A0A395HNC0</accession>
<evidence type="ECO:0000313" key="2">
    <source>
        <dbReference type="EMBL" id="RAL08775.1"/>
    </source>
</evidence>
<proteinExistence type="predicted"/>
<feature type="region of interest" description="Disordered" evidence="1">
    <location>
        <begin position="11"/>
        <end position="71"/>
    </location>
</feature>
<evidence type="ECO:0000256" key="1">
    <source>
        <dbReference type="SAM" id="MobiDB-lite"/>
    </source>
</evidence>